<protein>
    <submittedName>
        <fullName evidence="1">Uncharacterized protein</fullName>
    </submittedName>
</protein>
<dbReference type="AlphaFoldDB" id="A0A919YU22"/>
<dbReference type="Proteomes" id="UP000683139">
    <property type="component" value="Unassembled WGS sequence"/>
</dbReference>
<comment type="caution">
    <text evidence="1">The sequence shown here is derived from an EMBL/GenBank/DDBJ whole genome shotgun (WGS) entry which is preliminary data.</text>
</comment>
<evidence type="ECO:0000313" key="2">
    <source>
        <dbReference type="Proteomes" id="UP000683139"/>
    </source>
</evidence>
<evidence type="ECO:0000313" key="1">
    <source>
        <dbReference type="EMBL" id="GIP18466.1"/>
    </source>
</evidence>
<reference evidence="1" key="1">
    <citation type="submission" date="2021-03" db="EMBL/GenBank/DDBJ databases">
        <title>Antimicrobial resistance genes in bacteria isolated from Japanese honey, and their potential for conferring macrolide and lincosamide resistance in the American foulbrood pathogen Paenibacillus larvae.</title>
        <authorList>
            <person name="Okamoto M."/>
            <person name="Kumagai M."/>
            <person name="Kanamori H."/>
            <person name="Takamatsu D."/>
        </authorList>
    </citation>
    <scope>NUCLEOTIDE SEQUENCE</scope>
    <source>
        <strain evidence="1">J40TS1</strain>
    </source>
</reference>
<keyword evidence="2" id="KW-1185">Reference proteome</keyword>
<gene>
    <name evidence="1" type="ORF">J40TS1_41080</name>
</gene>
<proteinExistence type="predicted"/>
<dbReference type="EMBL" id="BOSE01000009">
    <property type="protein sequence ID" value="GIP18466.1"/>
    <property type="molecule type" value="Genomic_DNA"/>
</dbReference>
<accession>A0A919YU22</accession>
<sequence>MIRSALDQFLDQTVDQAWQLINQVESAAKLPIASKELAAGRRNGISDQQFA</sequence>
<name>A0A919YU22_9BACL</name>
<organism evidence="1 2">
    <name type="scientific">Paenibacillus montaniterrae</name>
    <dbReference type="NCBI Taxonomy" id="429341"/>
    <lineage>
        <taxon>Bacteria</taxon>
        <taxon>Bacillati</taxon>
        <taxon>Bacillota</taxon>
        <taxon>Bacilli</taxon>
        <taxon>Bacillales</taxon>
        <taxon>Paenibacillaceae</taxon>
        <taxon>Paenibacillus</taxon>
    </lineage>
</organism>